<feature type="transmembrane region" description="Helical" evidence="9">
    <location>
        <begin position="284"/>
        <end position="306"/>
    </location>
</feature>
<dbReference type="NCBIfam" id="TIGR00879">
    <property type="entry name" value="SP"/>
    <property type="match status" value="1"/>
</dbReference>
<proteinExistence type="inferred from homology"/>
<dbReference type="PROSITE" id="PS50850">
    <property type="entry name" value="MFS"/>
    <property type="match status" value="1"/>
</dbReference>
<feature type="transmembrane region" description="Helical" evidence="9">
    <location>
        <begin position="411"/>
        <end position="433"/>
    </location>
</feature>
<organism evidence="11 12">
    <name type="scientific">Rhodotorula mucilaginosa</name>
    <name type="common">Yeast</name>
    <name type="synonym">Rhodotorula rubra</name>
    <dbReference type="NCBI Taxonomy" id="5537"/>
    <lineage>
        <taxon>Eukaryota</taxon>
        <taxon>Fungi</taxon>
        <taxon>Dikarya</taxon>
        <taxon>Basidiomycota</taxon>
        <taxon>Pucciniomycotina</taxon>
        <taxon>Microbotryomycetes</taxon>
        <taxon>Sporidiobolales</taxon>
        <taxon>Sporidiobolaceae</taxon>
        <taxon>Rhodotorula</taxon>
    </lineage>
</organism>
<evidence type="ECO:0000256" key="3">
    <source>
        <dbReference type="ARBA" id="ARBA00022448"/>
    </source>
</evidence>
<evidence type="ECO:0000256" key="4">
    <source>
        <dbReference type="ARBA" id="ARBA00022692"/>
    </source>
</evidence>
<feature type="transmembrane region" description="Helical" evidence="9">
    <location>
        <begin position="318"/>
        <end position="336"/>
    </location>
</feature>
<evidence type="ECO:0000256" key="7">
    <source>
        <dbReference type="ARBA" id="ARBA00049119"/>
    </source>
</evidence>
<evidence type="ECO:0000256" key="8">
    <source>
        <dbReference type="RuleBase" id="RU003346"/>
    </source>
</evidence>
<reference evidence="11 12" key="1">
    <citation type="submission" date="2020-11" db="EMBL/GenBank/DDBJ databases">
        <title>Kefir isolates.</title>
        <authorList>
            <person name="Marcisauskas S."/>
            <person name="Kim Y."/>
            <person name="Blasche S."/>
        </authorList>
    </citation>
    <scope>NUCLEOTIDE SEQUENCE [LARGE SCALE GENOMIC DNA]</scope>
    <source>
        <strain evidence="11 12">KR</strain>
    </source>
</reference>
<dbReference type="PANTHER" id="PTHR48022">
    <property type="entry name" value="PLASTIDIC GLUCOSE TRANSPORTER 4"/>
    <property type="match status" value="1"/>
</dbReference>
<dbReference type="PANTHER" id="PTHR48022:SF17">
    <property type="entry name" value="HEXOSE TRANSPORTER"/>
    <property type="match status" value="1"/>
</dbReference>
<dbReference type="AlphaFoldDB" id="A0A9P6VVE6"/>
<evidence type="ECO:0000259" key="10">
    <source>
        <dbReference type="PROSITE" id="PS50850"/>
    </source>
</evidence>
<feature type="transmembrane region" description="Helical" evidence="9">
    <location>
        <begin position="480"/>
        <end position="500"/>
    </location>
</feature>
<keyword evidence="4 9" id="KW-0812">Transmembrane</keyword>
<feature type="transmembrane region" description="Helical" evidence="9">
    <location>
        <begin position="124"/>
        <end position="148"/>
    </location>
</feature>
<dbReference type="OrthoDB" id="6612291at2759"/>
<evidence type="ECO:0000313" key="12">
    <source>
        <dbReference type="Proteomes" id="UP000777482"/>
    </source>
</evidence>
<dbReference type="InterPro" id="IPR003663">
    <property type="entry name" value="Sugar/inositol_transpt"/>
</dbReference>
<sequence>MTRLAEDPSKAMAIGVGMFAAFGGFLFGYDTGYISGVKAMPYFERHFGELNAEGKYALTTATDSLITSILSAGTFCGAIASGYIGTWLGRRLGIGAYLLVFCAGVAMQTAATAVPLFAVGRVLAGLGVGGVSWTDHVFGCTGSLVPIYQSETAPKQYRGGIVSAYQLFITIGLLIAAIVVNATKDYDNASCYQIPIGIQFVWAAILGVGLFALPESPRWLVLKGHDEKARRSLARLFRLPVESPVVDDELANIVASVQHEQTLGSVTYAELLWKSSPQRLPLRVWTGIAFQALQQLSGINFIFYYGTTFFRNSGISNPFMITIATNVVNVGMTFPVRPLLGMMRSTGCSSRPVGPETDSNDVAQGMWAVDALGRRNTTIYGSCGMAVSQLIVAITGAAISVNNQAGQKVLVAFTCIFIAHFAAIWGPFAWVITSEIMSNRARSKGVSLTTGSQWLLNFAIGYATPYLVDKGPGKAGLGSNVFFIWGGCCLIGLVFAYFFVAETKGLSLEQIDLLYRNSSVRNSPKYRRQILAENMQDETKDGILAAARDKHLGVVGHHEHAESEKEVV</sequence>
<feature type="transmembrane region" description="Helical" evidence="9">
    <location>
        <begin position="12"/>
        <end position="29"/>
    </location>
</feature>
<keyword evidence="3 8" id="KW-0813">Transport</keyword>
<dbReference type="GO" id="GO:0016020">
    <property type="term" value="C:membrane"/>
    <property type="evidence" value="ECO:0007669"/>
    <property type="project" value="UniProtKB-SubCell"/>
</dbReference>
<dbReference type="EMBL" id="PUHQ01000125">
    <property type="protein sequence ID" value="KAG0655258.1"/>
    <property type="molecule type" value="Genomic_DNA"/>
</dbReference>
<dbReference type="InterPro" id="IPR020846">
    <property type="entry name" value="MFS_dom"/>
</dbReference>
<dbReference type="InterPro" id="IPR050360">
    <property type="entry name" value="MFS_Sugar_Transporters"/>
</dbReference>
<feature type="transmembrane region" description="Helical" evidence="9">
    <location>
        <begin position="96"/>
        <end position="118"/>
    </location>
</feature>
<dbReference type="InterPro" id="IPR036259">
    <property type="entry name" value="MFS_trans_sf"/>
</dbReference>
<feature type="transmembrane region" description="Helical" evidence="9">
    <location>
        <begin position="160"/>
        <end position="180"/>
    </location>
</feature>
<dbReference type="Pfam" id="PF00083">
    <property type="entry name" value="Sugar_tr"/>
    <property type="match status" value="2"/>
</dbReference>
<feature type="domain" description="Major facilitator superfamily (MFS) profile" evidence="10">
    <location>
        <begin position="16"/>
        <end position="504"/>
    </location>
</feature>
<dbReference type="InterPro" id="IPR005828">
    <property type="entry name" value="MFS_sugar_transport-like"/>
</dbReference>
<keyword evidence="6 9" id="KW-0472">Membrane</keyword>
<dbReference type="Proteomes" id="UP000777482">
    <property type="component" value="Unassembled WGS sequence"/>
</dbReference>
<comment type="caution">
    <text evidence="11">The sequence shown here is derived from an EMBL/GenBank/DDBJ whole genome shotgun (WGS) entry which is preliminary data.</text>
</comment>
<dbReference type="Gene3D" id="1.20.1250.20">
    <property type="entry name" value="MFS general substrate transporter like domains"/>
    <property type="match status" value="1"/>
</dbReference>
<protein>
    <recommendedName>
        <fullName evidence="10">Major facilitator superfamily (MFS) profile domain-containing protein</fullName>
    </recommendedName>
</protein>
<gene>
    <name evidence="11" type="ORF">C6P46_001072</name>
</gene>
<comment type="similarity">
    <text evidence="2 8">Belongs to the major facilitator superfamily. Sugar transporter (TC 2.A.1.1) family.</text>
</comment>
<dbReference type="SUPFAM" id="SSF103473">
    <property type="entry name" value="MFS general substrate transporter"/>
    <property type="match status" value="1"/>
</dbReference>
<evidence type="ECO:0000256" key="1">
    <source>
        <dbReference type="ARBA" id="ARBA00004141"/>
    </source>
</evidence>
<evidence type="ECO:0000256" key="5">
    <source>
        <dbReference type="ARBA" id="ARBA00022989"/>
    </source>
</evidence>
<feature type="transmembrane region" description="Helical" evidence="9">
    <location>
        <begin position="445"/>
        <end position="468"/>
    </location>
</feature>
<dbReference type="PROSITE" id="PS00216">
    <property type="entry name" value="SUGAR_TRANSPORT_1"/>
    <property type="match status" value="1"/>
</dbReference>
<evidence type="ECO:0000256" key="6">
    <source>
        <dbReference type="ARBA" id="ARBA00023136"/>
    </source>
</evidence>
<comment type="subcellular location">
    <subcellularLocation>
        <location evidence="1">Membrane</location>
        <topology evidence="1">Multi-pass membrane protein</topology>
    </subcellularLocation>
</comment>
<evidence type="ECO:0000256" key="2">
    <source>
        <dbReference type="ARBA" id="ARBA00010992"/>
    </source>
</evidence>
<keyword evidence="12" id="KW-1185">Reference proteome</keyword>
<accession>A0A9P6VVE6</accession>
<dbReference type="PRINTS" id="PR00171">
    <property type="entry name" value="SUGRTRNSPORT"/>
</dbReference>
<name>A0A9P6VVE6_RHOMI</name>
<comment type="catalytic activity">
    <reaction evidence="7">
        <text>myo-inositol(out) + H(+)(out) = myo-inositol(in) + H(+)(in)</text>
        <dbReference type="Rhea" id="RHEA:60364"/>
        <dbReference type="ChEBI" id="CHEBI:15378"/>
        <dbReference type="ChEBI" id="CHEBI:17268"/>
    </reaction>
</comment>
<feature type="transmembrane region" description="Helical" evidence="9">
    <location>
        <begin position="65"/>
        <end position="84"/>
    </location>
</feature>
<feature type="transmembrane region" description="Helical" evidence="9">
    <location>
        <begin position="192"/>
        <end position="213"/>
    </location>
</feature>
<dbReference type="InterPro" id="IPR005829">
    <property type="entry name" value="Sugar_transporter_CS"/>
</dbReference>
<feature type="transmembrane region" description="Helical" evidence="9">
    <location>
        <begin position="379"/>
        <end position="399"/>
    </location>
</feature>
<dbReference type="GO" id="GO:0005351">
    <property type="term" value="F:carbohydrate:proton symporter activity"/>
    <property type="evidence" value="ECO:0007669"/>
    <property type="project" value="TreeGrafter"/>
</dbReference>
<evidence type="ECO:0000313" key="11">
    <source>
        <dbReference type="EMBL" id="KAG0655258.1"/>
    </source>
</evidence>
<keyword evidence="5 9" id="KW-1133">Transmembrane helix</keyword>
<evidence type="ECO:0000256" key="9">
    <source>
        <dbReference type="SAM" id="Phobius"/>
    </source>
</evidence>